<keyword evidence="3" id="KW-1185">Reference proteome</keyword>
<proteinExistence type="predicted"/>
<dbReference type="STRING" id="67344.SAMN05216505_106299"/>
<reference evidence="3" key="1">
    <citation type="submission" date="2016-10" db="EMBL/GenBank/DDBJ databases">
        <authorList>
            <person name="Varghese N."/>
            <person name="Submissions S."/>
        </authorList>
    </citation>
    <scope>NUCLEOTIDE SEQUENCE [LARGE SCALE GENOMIC DNA]</scope>
    <source>
        <strain evidence="3">CGMCC 4.3504</strain>
    </source>
</reference>
<dbReference type="EMBL" id="FMZK01000006">
    <property type="protein sequence ID" value="SDD31431.1"/>
    <property type="molecule type" value="Genomic_DNA"/>
</dbReference>
<feature type="compositionally biased region" description="Polar residues" evidence="1">
    <location>
        <begin position="283"/>
        <end position="292"/>
    </location>
</feature>
<evidence type="ECO:0000313" key="3">
    <source>
        <dbReference type="Proteomes" id="UP000182100"/>
    </source>
</evidence>
<organism evidence="2 3">
    <name type="scientific">Streptomyces prasinopilosus</name>
    <dbReference type="NCBI Taxonomy" id="67344"/>
    <lineage>
        <taxon>Bacteria</taxon>
        <taxon>Bacillati</taxon>
        <taxon>Actinomycetota</taxon>
        <taxon>Actinomycetes</taxon>
        <taxon>Kitasatosporales</taxon>
        <taxon>Streptomycetaceae</taxon>
        <taxon>Streptomyces</taxon>
    </lineage>
</organism>
<feature type="region of interest" description="Disordered" evidence="1">
    <location>
        <begin position="265"/>
        <end position="292"/>
    </location>
</feature>
<dbReference type="AlphaFoldDB" id="A0A1G6TQV5"/>
<dbReference type="Proteomes" id="UP000182100">
    <property type="component" value="Unassembled WGS sequence"/>
</dbReference>
<evidence type="ECO:0000256" key="1">
    <source>
        <dbReference type="SAM" id="MobiDB-lite"/>
    </source>
</evidence>
<protein>
    <submittedName>
        <fullName evidence="2">Uncharacterized protein</fullName>
    </submittedName>
</protein>
<sequence>MTTAGLSRDFSSCSRRPATAGEVNAVAGDEYTRRAVFEHRGQACAVGAVPIGSLTSNDPQRLQEYSYVAMSCLRPAALPASGRGAVLVEPMNTGVASPLIPANACDDGVSRRVGDAPGVALRRGAEWAGMTGWAPPGGKDVTPVPQVARSGLCGRGDQRVRVHLLCGGPVTRHGTAGPAGANARSPDHVCASAFVGVWPWRRFSRCFSRIPLTATRPGMPEMRSPSSAAIPEGRRRPPPGAQASGRVSWSAASPANSVCVRSWRNGATHWSSPPTRRGPTPCWNGSSPTPKW</sequence>
<feature type="region of interest" description="Disordered" evidence="1">
    <location>
        <begin position="214"/>
        <end position="249"/>
    </location>
</feature>
<evidence type="ECO:0000313" key="2">
    <source>
        <dbReference type="EMBL" id="SDD31431.1"/>
    </source>
</evidence>
<accession>A0A1G6TQV5</accession>
<gene>
    <name evidence="2" type="ORF">SAMN05216505_106299</name>
</gene>
<name>A0A1G6TQV5_9ACTN</name>